<dbReference type="Proteomes" id="UP000036403">
    <property type="component" value="Unassembled WGS sequence"/>
</dbReference>
<accession>A0A0J7K5E5</accession>
<keyword evidence="2" id="KW-1185">Reference proteome</keyword>
<reference evidence="1 2" key="1">
    <citation type="submission" date="2015-04" db="EMBL/GenBank/DDBJ databases">
        <title>Lasius niger genome sequencing.</title>
        <authorList>
            <person name="Konorov E.A."/>
            <person name="Nikitin M.A."/>
            <person name="Kirill M.V."/>
            <person name="Chang P."/>
        </authorList>
    </citation>
    <scope>NUCLEOTIDE SEQUENCE [LARGE SCALE GENOMIC DNA]</scope>
    <source>
        <tissue evidence="1">Whole</tissue>
    </source>
</reference>
<dbReference type="PaxDb" id="67767-A0A0J7K5E5"/>
<evidence type="ECO:0000313" key="1">
    <source>
        <dbReference type="EMBL" id="KMQ85683.1"/>
    </source>
</evidence>
<dbReference type="EMBL" id="LBMM01013353">
    <property type="protein sequence ID" value="KMQ85683.1"/>
    <property type="molecule type" value="Genomic_DNA"/>
</dbReference>
<organism evidence="1 2">
    <name type="scientific">Lasius niger</name>
    <name type="common">Black garden ant</name>
    <dbReference type="NCBI Taxonomy" id="67767"/>
    <lineage>
        <taxon>Eukaryota</taxon>
        <taxon>Metazoa</taxon>
        <taxon>Ecdysozoa</taxon>
        <taxon>Arthropoda</taxon>
        <taxon>Hexapoda</taxon>
        <taxon>Insecta</taxon>
        <taxon>Pterygota</taxon>
        <taxon>Neoptera</taxon>
        <taxon>Endopterygota</taxon>
        <taxon>Hymenoptera</taxon>
        <taxon>Apocrita</taxon>
        <taxon>Aculeata</taxon>
        <taxon>Formicoidea</taxon>
        <taxon>Formicidae</taxon>
        <taxon>Formicinae</taxon>
        <taxon>Lasius</taxon>
        <taxon>Lasius</taxon>
    </lineage>
</organism>
<sequence length="214" mass="25379">MMVWAEIPDEERYPELKAKVLKHMIHSPCGDSSQRYPCTGNDGKCSKGFPKEFRDETNANVNEYPMYQQKNTGKKYIVRNKKINNQWLVPYSPYLIMKYDRHTNLEICSSVKSVKYLYKEFDWASTKMQSRDSTRLIKIDEVNSFLDAKYVRAPKAMWRLNGYDLFMKSHTVIRLAIHLPNRHMVYFRAGNKEQAVQKEFTRYYADCMVQIESI</sequence>
<dbReference type="STRING" id="67767.A0A0J7K5E5"/>
<gene>
    <name evidence="1" type="ORF">RF55_15614</name>
</gene>
<proteinExistence type="predicted"/>
<evidence type="ECO:0000313" key="2">
    <source>
        <dbReference type="Proteomes" id="UP000036403"/>
    </source>
</evidence>
<protein>
    <submittedName>
        <fullName evidence="1">Uncharacterized protein</fullName>
    </submittedName>
</protein>
<name>A0A0J7K5E5_LASNI</name>
<dbReference type="OrthoDB" id="7547478at2759"/>
<dbReference type="AlphaFoldDB" id="A0A0J7K5E5"/>
<dbReference type="PANTHER" id="PTHR10492:SF57">
    <property type="entry name" value="ATP-DEPENDENT DNA HELICASE"/>
    <property type="match status" value="1"/>
</dbReference>
<comment type="caution">
    <text evidence="1">The sequence shown here is derived from an EMBL/GenBank/DDBJ whole genome shotgun (WGS) entry which is preliminary data.</text>
</comment>
<dbReference type="PANTHER" id="PTHR10492">
    <property type="match status" value="1"/>
</dbReference>